<dbReference type="GO" id="GO:0003676">
    <property type="term" value="F:nucleic acid binding"/>
    <property type="evidence" value="ECO:0007669"/>
    <property type="project" value="InterPro"/>
</dbReference>
<dbReference type="InterPro" id="IPR012337">
    <property type="entry name" value="RNaseH-like_sf"/>
</dbReference>
<reference evidence="2 3" key="1">
    <citation type="submission" date="2019-03" db="EMBL/GenBank/DDBJ databases">
        <title>Genomic Encyclopedia of Type Strains, Phase IV (KMG-IV): sequencing the most valuable type-strain genomes for metagenomic binning, comparative biology and taxonomic classification.</title>
        <authorList>
            <person name="Goeker M."/>
        </authorList>
    </citation>
    <scope>NUCLEOTIDE SEQUENCE [LARGE SCALE GENOMIC DNA]</scope>
    <source>
        <strain evidence="2 3">DSM 22362</strain>
    </source>
</reference>
<dbReference type="InterPro" id="IPR013520">
    <property type="entry name" value="Ribonucl_H"/>
</dbReference>
<evidence type="ECO:0000313" key="2">
    <source>
        <dbReference type="EMBL" id="TCV10450.1"/>
    </source>
</evidence>
<dbReference type="SMART" id="SM00479">
    <property type="entry name" value="EXOIII"/>
    <property type="match status" value="1"/>
</dbReference>
<dbReference type="EMBL" id="SMBZ01000033">
    <property type="protein sequence ID" value="TCV10450.1"/>
    <property type="molecule type" value="Genomic_DNA"/>
</dbReference>
<dbReference type="AlphaFoldDB" id="A0A4R3VY20"/>
<dbReference type="Pfam" id="PF00929">
    <property type="entry name" value="RNase_T"/>
    <property type="match status" value="1"/>
</dbReference>
<dbReference type="Proteomes" id="UP000295197">
    <property type="component" value="Unassembled WGS sequence"/>
</dbReference>
<evidence type="ECO:0000313" key="3">
    <source>
        <dbReference type="Proteomes" id="UP000295197"/>
    </source>
</evidence>
<evidence type="ECO:0000259" key="1">
    <source>
        <dbReference type="SMART" id="SM00479"/>
    </source>
</evidence>
<dbReference type="GO" id="GO:0006259">
    <property type="term" value="P:DNA metabolic process"/>
    <property type="evidence" value="ECO:0007669"/>
    <property type="project" value="UniProtKB-ARBA"/>
</dbReference>
<dbReference type="PANTHER" id="PTHR30231">
    <property type="entry name" value="DNA POLYMERASE III SUBUNIT EPSILON"/>
    <property type="match status" value="1"/>
</dbReference>
<comment type="caution">
    <text evidence="2">The sequence shown here is derived from an EMBL/GenBank/DDBJ whole genome shotgun (WGS) entry which is preliminary data.</text>
</comment>
<proteinExistence type="predicted"/>
<dbReference type="OrthoDB" id="9803913at2"/>
<dbReference type="GO" id="GO:0008408">
    <property type="term" value="F:3'-5' exonuclease activity"/>
    <property type="evidence" value="ECO:0007669"/>
    <property type="project" value="TreeGrafter"/>
</dbReference>
<dbReference type="GO" id="GO:0005829">
    <property type="term" value="C:cytosol"/>
    <property type="evidence" value="ECO:0007669"/>
    <property type="project" value="TreeGrafter"/>
</dbReference>
<organism evidence="2 3">
    <name type="scientific">Sphingobacterium alimentarium</name>
    <dbReference type="NCBI Taxonomy" id="797292"/>
    <lineage>
        <taxon>Bacteria</taxon>
        <taxon>Pseudomonadati</taxon>
        <taxon>Bacteroidota</taxon>
        <taxon>Sphingobacteriia</taxon>
        <taxon>Sphingobacteriales</taxon>
        <taxon>Sphingobacteriaceae</taxon>
        <taxon>Sphingobacterium</taxon>
    </lineage>
</organism>
<dbReference type="Gene3D" id="3.30.420.10">
    <property type="entry name" value="Ribonuclease H-like superfamily/Ribonuclease H"/>
    <property type="match status" value="1"/>
</dbReference>
<accession>A0A4R3VY20</accession>
<dbReference type="PANTHER" id="PTHR30231:SF42">
    <property type="entry name" value="EXONUCLEASE"/>
    <property type="match status" value="1"/>
</dbReference>
<protein>
    <submittedName>
        <fullName evidence="2">DNA polymerase-3 subunit epsilon</fullName>
    </submittedName>
</protein>
<dbReference type="RefSeq" id="WP_132778260.1">
    <property type="nucleotide sequence ID" value="NZ_SMBZ01000033.1"/>
</dbReference>
<sequence>MHTFTSIDFELATSEYTSVCAVGLVSVVDGVIANEFYSLVQPPANKYMWQTTRVHGIRPKDTQHSPTFEELFPAILPLIYGQNMVAHNEELDRKVLRQTMQYYGLEYDELELKQTWDCTSKIYKKLGFEKTKLSIVCKIMDVEIKPHDALSDARACAELYLKRNRAKEMLTVFQQLHP</sequence>
<gene>
    <name evidence="2" type="ORF">EDC17_103323</name>
</gene>
<dbReference type="SUPFAM" id="SSF53098">
    <property type="entry name" value="Ribonuclease H-like"/>
    <property type="match status" value="1"/>
</dbReference>
<keyword evidence="3" id="KW-1185">Reference proteome</keyword>
<dbReference type="InterPro" id="IPR036397">
    <property type="entry name" value="RNaseH_sf"/>
</dbReference>
<feature type="domain" description="Exonuclease" evidence="1">
    <location>
        <begin position="3"/>
        <end position="169"/>
    </location>
</feature>
<name>A0A4R3VY20_9SPHI</name>